<gene>
    <name evidence="2" type="ORF">MNBD_NITROSPINAE03-1993</name>
</gene>
<dbReference type="EMBL" id="UOGB01000078">
    <property type="protein sequence ID" value="VAX17053.1"/>
    <property type="molecule type" value="Genomic_DNA"/>
</dbReference>
<protein>
    <recommendedName>
        <fullName evidence="1">SAF domain-containing protein</fullName>
    </recommendedName>
</protein>
<evidence type="ECO:0000259" key="1">
    <source>
        <dbReference type="Pfam" id="PF08666"/>
    </source>
</evidence>
<name>A0A3B1BXM1_9ZZZZ</name>
<sequence>MKYIVIAIFTASLALTPGSISAVETALPTQKEAPERADFAGWLSESVKSYLAGEFDRPGQSIESIKINIPAFSRSPEDYDSYDISIPRRSGHGSRVFLLVSFSLKERIVAKLNVIADVKLSRDVVVAKKSISRGGTLGGDDVEIVSKTVGPFEKLVEPDISKVAGMEAVRNIRA</sequence>
<reference evidence="2" key="1">
    <citation type="submission" date="2018-06" db="EMBL/GenBank/DDBJ databases">
        <authorList>
            <person name="Zhirakovskaya E."/>
        </authorList>
    </citation>
    <scope>NUCLEOTIDE SEQUENCE</scope>
</reference>
<feature type="non-terminal residue" evidence="2">
    <location>
        <position position="174"/>
    </location>
</feature>
<proteinExistence type="predicted"/>
<dbReference type="Gene3D" id="3.90.1210.10">
    <property type="entry name" value="Antifreeze-like/N-acetylneuraminic acid synthase C-terminal domain"/>
    <property type="match status" value="1"/>
</dbReference>
<accession>A0A3B1BXM1</accession>
<feature type="domain" description="SAF" evidence="1">
    <location>
        <begin position="123"/>
        <end position="174"/>
    </location>
</feature>
<dbReference type="InterPro" id="IPR013974">
    <property type="entry name" value="SAF"/>
</dbReference>
<dbReference type="CDD" id="cd11614">
    <property type="entry name" value="SAF_CpaB_FlgA_like"/>
    <property type="match status" value="1"/>
</dbReference>
<dbReference type="Pfam" id="PF08666">
    <property type="entry name" value="SAF"/>
    <property type="match status" value="1"/>
</dbReference>
<evidence type="ECO:0000313" key="2">
    <source>
        <dbReference type="EMBL" id="VAX17053.1"/>
    </source>
</evidence>
<organism evidence="2">
    <name type="scientific">hydrothermal vent metagenome</name>
    <dbReference type="NCBI Taxonomy" id="652676"/>
    <lineage>
        <taxon>unclassified sequences</taxon>
        <taxon>metagenomes</taxon>
        <taxon>ecological metagenomes</taxon>
    </lineage>
</organism>
<dbReference type="AlphaFoldDB" id="A0A3B1BXM1"/>